<dbReference type="InterPro" id="IPR019809">
    <property type="entry name" value="Histone_H4_CS"/>
</dbReference>
<dbReference type="Pfam" id="PF07985">
    <property type="entry name" value="SRR1"/>
    <property type="match status" value="1"/>
</dbReference>
<feature type="region of interest" description="Disordered" evidence="10">
    <location>
        <begin position="60"/>
        <end position="89"/>
    </location>
</feature>
<dbReference type="GO" id="GO:0005737">
    <property type="term" value="C:cytoplasm"/>
    <property type="evidence" value="ECO:0007669"/>
    <property type="project" value="TreeGrafter"/>
</dbReference>
<evidence type="ECO:0000256" key="10">
    <source>
        <dbReference type="SAM" id="MobiDB-lite"/>
    </source>
</evidence>
<evidence type="ECO:0000259" key="11">
    <source>
        <dbReference type="Pfam" id="PF07985"/>
    </source>
</evidence>
<dbReference type="InterPro" id="IPR001951">
    <property type="entry name" value="Histone_H4"/>
</dbReference>
<dbReference type="AlphaFoldDB" id="A0AAD8YBW6"/>
<protein>
    <submittedName>
        <fullName evidence="12">SRR1-like protein</fullName>
    </submittedName>
</protein>
<dbReference type="Gene3D" id="1.10.20.10">
    <property type="entry name" value="Histone, subunit A"/>
    <property type="match status" value="1"/>
</dbReference>
<evidence type="ECO:0000256" key="3">
    <source>
        <dbReference type="ARBA" id="ARBA00006564"/>
    </source>
</evidence>
<evidence type="ECO:0000256" key="8">
    <source>
        <dbReference type="ARBA" id="ARBA00023242"/>
    </source>
</evidence>
<feature type="domain" description="SRR1-like" evidence="11">
    <location>
        <begin position="87"/>
        <end position="309"/>
    </location>
</feature>
<evidence type="ECO:0000256" key="6">
    <source>
        <dbReference type="ARBA" id="ARBA00022454"/>
    </source>
</evidence>
<comment type="subunit">
    <text evidence="5">The nucleosome is a histone octamer containing two molecules each of H2A, H2B, H3 and H4 assembled in one H3-H4 heterotetramer and two H2A-H2B heterodimers. The octamer wraps approximately 147 bp of DNA.</text>
</comment>
<evidence type="ECO:0000256" key="5">
    <source>
        <dbReference type="ARBA" id="ARBA00011538"/>
    </source>
</evidence>
<dbReference type="GO" id="GO:0005634">
    <property type="term" value="C:nucleus"/>
    <property type="evidence" value="ECO:0007669"/>
    <property type="project" value="UniProtKB-SubCell"/>
</dbReference>
<evidence type="ECO:0000313" key="13">
    <source>
        <dbReference type="Proteomes" id="UP001224775"/>
    </source>
</evidence>
<comment type="similarity">
    <text evidence="3">Belongs to the histone H4 family.</text>
</comment>
<keyword evidence="7" id="KW-0238">DNA-binding</keyword>
<keyword evidence="13" id="KW-1185">Reference proteome</keyword>
<comment type="similarity">
    <text evidence="4">Belongs to the SRR1 family.</text>
</comment>
<dbReference type="GO" id="GO:0003677">
    <property type="term" value="F:DNA binding"/>
    <property type="evidence" value="ECO:0007669"/>
    <property type="project" value="UniProtKB-KW"/>
</dbReference>
<comment type="subcellular location">
    <subcellularLocation>
        <location evidence="2">Chromosome</location>
    </subcellularLocation>
    <subcellularLocation>
        <location evidence="1">Nucleus</location>
    </subcellularLocation>
</comment>
<evidence type="ECO:0000256" key="9">
    <source>
        <dbReference type="ARBA" id="ARBA00023269"/>
    </source>
</evidence>
<dbReference type="EMBL" id="JATAAI010000010">
    <property type="protein sequence ID" value="KAK1742953.1"/>
    <property type="molecule type" value="Genomic_DNA"/>
</dbReference>
<dbReference type="InterPro" id="IPR040044">
    <property type="entry name" value="SRR1L"/>
</dbReference>
<feature type="compositionally biased region" description="Basic and acidic residues" evidence="10">
    <location>
        <begin position="64"/>
        <end position="79"/>
    </location>
</feature>
<dbReference type="GO" id="GO:0000786">
    <property type="term" value="C:nucleosome"/>
    <property type="evidence" value="ECO:0007669"/>
    <property type="project" value="UniProtKB-KW"/>
</dbReference>
<evidence type="ECO:0000313" key="12">
    <source>
        <dbReference type="EMBL" id="KAK1742953.1"/>
    </source>
</evidence>
<comment type="caution">
    <text evidence="12">The sequence shown here is derived from an EMBL/GenBank/DDBJ whole genome shotgun (WGS) entry which is preliminary data.</text>
</comment>
<dbReference type="PANTHER" id="PTHR28626:SF3">
    <property type="entry name" value="SRR1-LIKE PROTEIN"/>
    <property type="match status" value="1"/>
</dbReference>
<evidence type="ECO:0000256" key="4">
    <source>
        <dbReference type="ARBA" id="ARBA00009856"/>
    </source>
</evidence>
<dbReference type="PRINTS" id="PR00623">
    <property type="entry name" value="HISTONEH4"/>
</dbReference>
<name>A0AAD8YBW6_9STRA</name>
<dbReference type="GO" id="GO:0030527">
    <property type="term" value="F:structural constituent of chromatin"/>
    <property type="evidence" value="ECO:0007669"/>
    <property type="project" value="InterPro"/>
</dbReference>
<evidence type="ECO:0000256" key="1">
    <source>
        <dbReference type="ARBA" id="ARBA00004123"/>
    </source>
</evidence>
<dbReference type="GO" id="GO:0046982">
    <property type="term" value="F:protein heterodimerization activity"/>
    <property type="evidence" value="ECO:0007669"/>
    <property type="project" value="InterPro"/>
</dbReference>
<gene>
    <name evidence="12" type="ORF">QTG54_006550</name>
</gene>
<dbReference type="InterPro" id="IPR009072">
    <property type="entry name" value="Histone-fold"/>
</dbReference>
<organism evidence="12 13">
    <name type="scientific">Skeletonema marinoi</name>
    <dbReference type="NCBI Taxonomy" id="267567"/>
    <lineage>
        <taxon>Eukaryota</taxon>
        <taxon>Sar</taxon>
        <taxon>Stramenopiles</taxon>
        <taxon>Ochrophyta</taxon>
        <taxon>Bacillariophyta</taxon>
        <taxon>Coscinodiscophyceae</taxon>
        <taxon>Thalassiosirophycidae</taxon>
        <taxon>Thalassiosirales</taxon>
        <taxon>Skeletonemataceae</taxon>
        <taxon>Skeletonema</taxon>
        <taxon>Skeletonema marinoi-dohrnii complex</taxon>
    </lineage>
</organism>
<proteinExistence type="inferred from homology"/>
<sequence>MSGRGKGGKGLGKGGAKRHRKVLRDNIQGIISALENVWMSSETSFSYRLIDALREVTTSSSANKVEEGAGNKSETKNEEGNDDDDNESNQLNIREIVAYGIGNFATSSFSAPMLQLACVLFLRRRAASSIITDSNDDDNASNDNDIQDVFKREQDQVPIYYYEPCILPEERDLLEIFHVAVLEKNEFGKLRVQSMRRQDGEKASATTTSITSASKKSLFYMPHCPMRLYCNVLWSHWESLDSTIIYGNSFHSYDERTLSEEGRTDPTNGILRIIPCTNEIPIKLRGNRRGDELYDALNHLETAFNDCNIISFMVDKTSDRTRPDEYFASQDNENGELSR</sequence>
<keyword evidence="9" id="KW-0544">Nucleosome core</keyword>
<reference evidence="12" key="1">
    <citation type="submission" date="2023-06" db="EMBL/GenBank/DDBJ databases">
        <title>Survivors Of The Sea: Transcriptome response of Skeletonema marinoi to long-term dormancy.</title>
        <authorList>
            <person name="Pinder M.I.M."/>
            <person name="Kourtchenko O."/>
            <person name="Robertson E.K."/>
            <person name="Larsson T."/>
            <person name="Maumus F."/>
            <person name="Osuna-Cruz C.M."/>
            <person name="Vancaester E."/>
            <person name="Stenow R."/>
            <person name="Vandepoele K."/>
            <person name="Ploug H."/>
            <person name="Bruchert V."/>
            <person name="Godhe A."/>
            <person name="Topel M."/>
        </authorList>
    </citation>
    <scope>NUCLEOTIDE SEQUENCE</scope>
    <source>
        <strain evidence="12">R05AC</strain>
    </source>
</reference>
<keyword evidence="6" id="KW-0158">Chromosome</keyword>
<accession>A0AAD8YBW6</accession>
<keyword evidence="8" id="KW-0539">Nucleus</keyword>
<evidence type="ECO:0000256" key="2">
    <source>
        <dbReference type="ARBA" id="ARBA00004286"/>
    </source>
</evidence>
<dbReference type="InterPro" id="IPR012942">
    <property type="entry name" value="SRR1-like"/>
</dbReference>
<evidence type="ECO:0000256" key="7">
    <source>
        <dbReference type="ARBA" id="ARBA00023125"/>
    </source>
</evidence>
<dbReference type="Proteomes" id="UP001224775">
    <property type="component" value="Unassembled WGS sequence"/>
</dbReference>
<dbReference type="PROSITE" id="PS00047">
    <property type="entry name" value="HISTONE_H4"/>
    <property type="match status" value="1"/>
</dbReference>
<dbReference type="PANTHER" id="PTHR28626">
    <property type="entry name" value="SRR1-LIKE PROTEIN"/>
    <property type="match status" value="1"/>
</dbReference>